<dbReference type="InterPro" id="IPR049383">
    <property type="entry name" value="UbiD-like_N"/>
</dbReference>
<proteinExistence type="inferred from homology"/>
<dbReference type="OrthoDB" id="9809841at2"/>
<evidence type="ECO:0000313" key="6">
    <source>
        <dbReference type="Proteomes" id="UP000319322"/>
    </source>
</evidence>
<reference evidence="5 6" key="1">
    <citation type="submission" date="2019-07" db="EMBL/GenBank/DDBJ databases">
        <title>Helicobacter labacensis sp. nov., Helicobacter mehlei sp. nov. and Helicobacter vulpis sp. nov., isolated from gastric mucosa of red fox (Vulpis vulpis).</title>
        <authorList>
            <person name="Kusar D."/>
            <person name="Gruntar I."/>
            <person name="Pate M."/>
            <person name="Zajc U."/>
            <person name="Ocepek M."/>
        </authorList>
    </citation>
    <scope>NUCLEOTIDE SEQUENCE [LARGE SCALE GENOMIC DNA]</scope>
    <source>
        <strain evidence="5 6">L8b</strain>
    </source>
</reference>
<organism evidence="5 6">
    <name type="scientific">Helicobacter mehlei</name>
    <dbReference type="NCBI Taxonomy" id="2316080"/>
    <lineage>
        <taxon>Bacteria</taxon>
        <taxon>Pseudomonadati</taxon>
        <taxon>Campylobacterota</taxon>
        <taxon>Epsilonproteobacteria</taxon>
        <taxon>Campylobacterales</taxon>
        <taxon>Helicobacteraceae</taxon>
        <taxon>Helicobacter</taxon>
    </lineage>
</organism>
<dbReference type="PANTHER" id="PTHR30108">
    <property type="entry name" value="3-OCTAPRENYL-4-HYDROXYBENZOATE CARBOXY-LYASE-RELATED"/>
    <property type="match status" value="1"/>
</dbReference>
<dbReference type="Pfam" id="PF01977">
    <property type="entry name" value="UbiD"/>
    <property type="match status" value="1"/>
</dbReference>
<dbReference type="GO" id="GO:0008694">
    <property type="term" value="F:4-hydroxy-3-polyprenylbenzoate decarboxylase activity"/>
    <property type="evidence" value="ECO:0007669"/>
    <property type="project" value="TreeGrafter"/>
</dbReference>
<dbReference type="PANTHER" id="PTHR30108:SF17">
    <property type="entry name" value="FERULIC ACID DECARBOXYLASE 1"/>
    <property type="match status" value="1"/>
</dbReference>
<dbReference type="NCBIfam" id="TIGR00148">
    <property type="entry name" value="UbiD family decarboxylase"/>
    <property type="match status" value="1"/>
</dbReference>
<comment type="similarity">
    <text evidence="1">Belongs to the UbiD family.</text>
</comment>
<dbReference type="NCBIfam" id="TIGR03701">
    <property type="entry name" value="mena_SCO4490"/>
    <property type="match status" value="1"/>
</dbReference>
<reference evidence="6" key="2">
    <citation type="submission" date="2019-07" db="EMBL/GenBank/DDBJ databases">
        <title>Helicobacter labacensis sp. nov., Helicobacter mehlei sp. nov. and Helicobacter vulpis sp. nov., isolated from gastric mucosa of red fox (Vulpis vulpis).</title>
        <authorList>
            <person name="Papic B."/>
        </authorList>
    </citation>
    <scope>NUCLEOTIDE SEQUENCE [LARGE SCALE GENOMIC DNA]</scope>
    <source>
        <strain evidence="6">L8b</strain>
    </source>
</reference>
<dbReference type="AlphaFoldDB" id="A0A553V271"/>
<evidence type="ECO:0000313" key="5">
    <source>
        <dbReference type="EMBL" id="TSA86566.1"/>
    </source>
</evidence>
<dbReference type="Pfam" id="PF20695">
    <property type="entry name" value="UbiD_N"/>
    <property type="match status" value="1"/>
</dbReference>
<dbReference type="Gene3D" id="3.40.1670.10">
    <property type="entry name" value="UbiD C-terminal domain-like"/>
    <property type="match status" value="1"/>
</dbReference>
<name>A0A553V271_9HELI</name>
<reference evidence="5 6" key="3">
    <citation type="submission" date="2019-07" db="EMBL/GenBank/DDBJ databases">
        <authorList>
            <person name="Papic B."/>
        </authorList>
    </citation>
    <scope>NUCLEOTIDE SEQUENCE [LARGE SCALE GENOMIC DNA]</scope>
    <source>
        <strain evidence="5 6">L8b</strain>
    </source>
</reference>
<dbReference type="InterPro" id="IPR002830">
    <property type="entry name" value="UbiD"/>
</dbReference>
<protein>
    <submittedName>
        <fullName evidence="5">Menaquinone biosynthesis decarboxylase</fullName>
    </submittedName>
</protein>
<evidence type="ECO:0000256" key="1">
    <source>
        <dbReference type="ARBA" id="ARBA00010021"/>
    </source>
</evidence>
<dbReference type="Proteomes" id="UP000319322">
    <property type="component" value="Unassembled WGS sequence"/>
</dbReference>
<feature type="domain" description="3-octaprenyl-4-hydroxybenzoate carboxy-lyase-like Rift-related" evidence="2">
    <location>
        <begin position="129"/>
        <end position="318"/>
    </location>
</feature>
<dbReference type="RefSeq" id="WP_120948291.1">
    <property type="nucleotide sequence ID" value="NZ_QXQP01000016.1"/>
</dbReference>
<evidence type="ECO:0000259" key="3">
    <source>
        <dbReference type="Pfam" id="PF20695"/>
    </source>
</evidence>
<dbReference type="EMBL" id="VKGC01000002">
    <property type="protein sequence ID" value="TSA86566.1"/>
    <property type="molecule type" value="Genomic_DNA"/>
</dbReference>
<evidence type="ECO:0000259" key="4">
    <source>
        <dbReference type="Pfam" id="PF20696"/>
    </source>
</evidence>
<evidence type="ECO:0000259" key="2">
    <source>
        <dbReference type="Pfam" id="PF01977"/>
    </source>
</evidence>
<dbReference type="SUPFAM" id="SSF50475">
    <property type="entry name" value="FMN-binding split barrel"/>
    <property type="match status" value="1"/>
</dbReference>
<dbReference type="InterPro" id="IPR049381">
    <property type="entry name" value="UbiD-like_C"/>
</dbReference>
<dbReference type="InterPro" id="IPR022390">
    <property type="entry name" value="HBDC"/>
</dbReference>
<feature type="domain" description="3-octaprenyl-4-hydroxybenzoate carboxy-lyase-like N-terminal" evidence="3">
    <location>
        <begin position="5"/>
        <end position="84"/>
    </location>
</feature>
<keyword evidence="6" id="KW-1185">Reference proteome</keyword>
<dbReference type="GO" id="GO:0006744">
    <property type="term" value="P:ubiquinone biosynthetic process"/>
    <property type="evidence" value="ECO:0007669"/>
    <property type="project" value="TreeGrafter"/>
</dbReference>
<dbReference type="GO" id="GO:0005829">
    <property type="term" value="C:cytosol"/>
    <property type="evidence" value="ECO:0007669"/>
    <property type="project" value="TreeGrafter"/>
</dbReference>
<dbReference type="Pfam" id="PF20696">
    <property type="entry name" value="UbiD_C"/>
    <property type="match status" value="1"/>
</dbReference>
<gene>
    <name evidence="5" type="ORF">FNE76_01130</name>
</gene>
<dbReference type="SUPFAM" id="SSF143968">
    <property type="entry name" value="UbiD C-terminal domain-like"/>
    <property type="match status" value="2"/>
</dbReference>
<dbReference type="InterPro" id="IPR048304">
    <property type="entry name" value="UbiD_Rift_dom"/>
</dbReference>
<accession>A0A553V271</accession>
<sequence>MQALINKLKARNELRVISTPLDIELEIPHTAYIEAKKPQGGQALLFTNPVSAKHSKQFDMPILMNLFGSQARLEHIIQEPIKTYCARLETLLSLQKPQNLKDTWHWLKNISTLRHLAPKITKSADTHTYKMGDQVNLYDLPILTTWEKDGGPFITLAQIYTQSLDGSKKNLGMYRLQVYDRNHLGLHWQIHKDANHFFHEYRHARVKMPVSIAIGGDALYTWCAQAPLPYGLFELLLYGLIRKKRAQLIRSRTNPIAIPHDCGIIIEGWVDVEELRLEGPFGDHTGFYTPKEPYPVLEVSAIATKPNAVYLASVVGKPPLEDKYLGYFTERLFLPLLQKSAHGLLDYHMPENGVFHNLILAKIKPSYPGHASQIMHHFWGTGQMSFAKHAIFVGPNAPSLEDYPKITEHILNHLNLQSVIITEGICDALDHASPTYAFGGKLGIDATKPSENTPSILKDSVLLAKIQEAMPEAQILKQYGTHTKNPIAVVGVQKRRTLLPVAKACSLLSPFVSVLVFVDACKNDLNNPYMLLWRVVNNIDAKRDVCIHEGLLLIDGTDKNALDNHPKEWPQETDCNLSVLEKLCAQKLIPPLDDPLYKHYHIFNSPST</sequence>
<feature type="domain" description="3-octaprenyl-4-hydroxybenzoate carboxy-lyase-like C-terminal" evidence="4">
    <location>
        <begin position="323"/>
        <end position="446"/>
    </location>
</feature>
<comment type="caution">
    <text evidence="5">The sequence shown here is derived from an EMBL/GenBank/DDBJ whole genome shotgun (WGS) entry which is preliminary data.</text>
</comment>